<protein>
    <submittedName>
        <fullName evidence="2">Scaffold/adaptor protein</fullName>
    </submittedName>
</protein>
<evidence type="ECO:0000313" key="2">
    <source>
        <dbReference type="EMBL" id="GAA0143146.1"/>
    </source>
</evidence>
<dbReference type="InterPro" id="IPR019134">
    <property type="entry name" value="Cactin_C"/>
</dbReference>
<accession>A0AAV3NVI8</accession>
<dbReference type="Pfam" id="PF09732">
    <property type="entry name" value="CactinC_cactus"/>
    <property type="match status" value="1"/>
</dbReference>
<sequence length="192" mass="23134">MTEALLDRADKLAASFVYPDKYTKFKTRFAMFDFHDEEEYQKFKETASIAMAAAGKSGSKNHIFDRLEYHPRLEYEWNNKYLPIKPMYFNRVEYGHQLDSYNQDDIHAYVVKSYKFNIFYPDIVDKRKLQFFIEYDKDNTETCRLRIHAGPPYQDIAFTIVNQEWDLKGFESSFEQGILHLYFGLKGYWYRH</sequence>
<feature type="domain" description="Splicing factor Cactin C-terminal" evidence="1">
    <location>
        <begin position="77"/>
        <end position="191"/>
    </location>
</feature>
<dbReference type="GO" id="GO:0005681">
    <property type="term" value="C:spliceosomal complex"/>
    <property type="evidence" value="ECO:0007669"/>
    <property type="project" value="TreeGrafter"/>
</dbReference>
<keyword evidence="3" id="KW-1185">Reference proteome</keyword>
<reference evidence="2 3" key="1">
    <citation type="submission" date="2024-01" db="EMBL/GenBank/DDBJ databases">
        <title>The complete chloroplast genome sequence of Lithospermum erythrorhizon: insights into the phylogenetic relationship among Boraginaceae species and the maternal lineages of purple gromwells.</title>
        <authorList>
            <person name="Okada T."/>
            <person name="Watanabe K."/>
        </authorList>
    </citation>
    <scope>NUCLEOTIDE SEQUENCE [LARGE SCALE GENOMIC DNA]</scope>
</reference>
<dbReference type="PANTHER" id="PTHR21737">
    <property type="entry name" value="POLYGLUTAMINE BINDING PROTEIN 1/MARVEL MEMBRANE-ASSOCIATING DOMAIN CONTAINING 3"/>
    <property type="match status" value="1"/>
</dbReference>
<dbReference type="AlphaFoldDB" id="A0AAV3NVI8"/>
<dbReference type="EMBL" id="BAABME010000482">
    <property type="protein sequence ID" value="GAA0143146.1"/>
    <property type="molecule type" value="Genomic_DNA"/>
</dbReference>
<dbReference type="PANTHER" id="PTHR21737:SF4">
    <property type="entry name" value="SPLICING FACTOR CACTIN"/>
    <property type="match status" value="1"/>
</dbReference>
<evidence type="ECO:0000259" key="1">
    <source>
        <dbReference type="Pfam" id="PF09732"/>
    </source>
</evidence>
<evidence type="ECO:0000313" key="3">
    <source>
        <dbReference type="Proteomes" id="UP001454036"/>
    </source>
</evidence>
<dbReference type="SMART" id="SM01050">
    <property type="entry name" value="CactinC_cactus"/>
    <property type="match status" value="1"/>
</dbReference>
<dbReference type="GO" id="GO:0045292">
    <property type="term" value="P:mRNA cis splicing, via spliceosome"/>
    <property type="evidence" value="ECO:0007669"/>
    <property type="project" value="TreeGrafter"/>
</dbReference>
<proteinExistence type="predicted"/>
<dbReference type="Proteomes" id="UP001454036">
    <property type="component" value="Unassembled WGS sequence"/>
</dbReference>
<organism evidence="2 3">
    <name type="scientific">Lithospermum erythrorhizon</name>
    <name type="common">Purple gromwell</name>
    <name type="synonym">Lithospermum officinale var. erythrorhizon</name>
    <dbReference type="NCBI Taxonomy" id="34254"/>
    <lineage>
        <taxon>Eukaryota</taxon>
        <taxon>Viridiplantae</taxon>
        <taxon>Streptophyta</taxon>
        <taxon>Embryophyta</taxon>
        <taxon>Tracheophyta</taxon>
        <taxon>Spermatophyta</taxon>
        <taxon>Magnoliopsida</taxon>
        <taxon>eudicotyledons</taxon>
        <taxon>Gunneridae</taxon>
        <taxon>Pentapetalae</taxon>
        <taxon>asterids</taxon>
        <taxon>lamiids</taxon>
        <taxon>Boraginales</taxon>
        <taxon>Boraginaceae</taxon>
        <taxon>Boraginoideae</taxon>
        <taxon>Lithospermeae</taxon>
        <taxon>Lithospermum</taxon>
    </lineage>
</organism>
<gene>
    <name evidence="2" type="ORF">LIER_03899</name>
</gene>
<comment type="caution">
    <text evidence="2">The sequence shown here is derived from an EMBL/GenBank/DDBJ whole genome shotgun (WGS) entry which is preliminary data.</text>
</comment>
<name>A0AAV3NVI8_LITER</name>
<dbReference type="GO" id="GO:0005737">
    <property type="term" value="C:cytoplasm"/>
    <property type="evidence" value="ECO:0007669"/>
    <property type="project" value="TreeGrafter"/>
</dbReference>